<keyword evidence="1" id="KW-0175">Coiled coil</keyword>
<organism evidence="2 3">
    <name type="scientific">Spirosoma flavum</name>
    <dbReference type="NCBI Taxonomy" id="2048557"/>
    <lineage>
        <taxon>Bacteria</taxon>
        <taxon>Pseudomonadati</taxon>
        <taxon>Bacteroidota</taxon>
        <taxon>Cytophagia</taxon>
        <taxon>Cytophagales</taxon>
        <taxon>Cytophagaceae</taxon>
        <taxon>Spirosoma</taxon>
    </lineage>
</organism>
<proteinExistence type="predicted"/>
<accession>A0ABW6AUP3</accession>
<dbReference type="InterPro" id="IPR052159">
    <property type="entry name" value="Competence_DNA_uptake"/>
</dbReference>
<evidence type="ECO:0000313" key="3">
    <source>
        <dbReference type="Proteomes" id="UP001597512"/>
    </source>
</evidence>
<dbReference type="PANTHER" id="PTHR30619:SF1">
    <property type="entry name" value="RECOMBINATION PROTEIN 2"/>
    <property type="match status" value="1"/>
</dbReference>
<dbReference type="SUPFAM" id="SSF56281">
    <property type="entry name" value="Metallo-hydrolase/oxidoreductase"/>
    <property type="match status" value="1"/>
</dbReference>
<evidence type="ECO:0000256" key="1">
    <source>
        <dbReference type="SAM" id="Coils"/>
    </source>
</evidence>
<dbReference type="InterPro" id="IPR036866">
    <property type="entry name" value="RibonucZ/Hydroxyglut_hydro"/>
</dbReference>
<dbReference type="RefSeq" id="WP_381508042.1">
    <property type="nucleotide sequence ID" value="NZ_JBHUOM010000043.1"/>
</dbReference>
<feature type="coiled-coil region" evidence="1">
    <location>
        <begin position="337"/>
        <end position="364"/>
    </location>
</feature>
<evidence type="ECO:0000313" key="2">
    <source>
        <dbReference type="EMBL" id="MFD2937705.1"/>
    </source>
</evidence>
<name>A0ABW6AUP3_9BACT</name>
<sequence length="511" mass="57477">MPVPATLSTLSTQGHGFAVFPEVRICRVPNGKGFQHLLFGDYITPPKKSDGSYSRWGEDSTQEVNGETWLKVRSRQEEGWIRLSEIQTQRLLEVNFVDIGQGDGCHLVTPSDEHFIIDAGEGDNMYRFLRWRFNLSQSGGQLPKFTAIISHPDEDHYKGLNLLLAQPPANQKRQIRFDEVFHNTIIQRAGSTLGKSTSFNGVNYLSEFIDTQAKLVDVLGKDGAKSNYEKLLKGSLNTFPNLSIKGIWKDMGQETLIYDDPLLRLEVLAPIPETIEVDGVKQKALRWFADDVGKTKNGHSVVLAARIGKMKILLGGDLNSKSADYLMSRYSGKNVELVKKKIALSNDEQELVELRSELQEIINENRTYFQSEVAKACHHGSHDITNEFLQAVNPIATIISSGDEESFCHPRPETLGAIGKFSRGERPLIYSTELARSSPEYITLQTKNLKTDTVKQRIVSTYGMITLRTDGETAVIAQKLEKPRSSFGDITKWQIDKLIWNDERGEFISKK</sequence>
<comment type="caution">
    <text evidence="2">The sequence shown here is derived from an EMBL/GenBank/DDBJ whole genome shotgun (WGS) entry which is preliminary data.</text>
</comment>
<dbReference type="PANTHER" id="PTHR30619">
    <property type="entry name" value="DNA INTERNALIZATION/COMPETENCE PROTEIN COMEC/REC2"/>
    <property type="match status" value="1"/>
</dbReference>
<dbReference type="EMBL" id="JBHUOM010000043">
    <property type="protein sequence ID" value="MFD2937705.1"/>
    <property type="molecule type" value="Genomic_DNA"/>
</dbReference>
<dbReference type="Proteomes" id="UP001597512">
    <property type="component" value="Unassembled WGS sequence"/>
</dbReference>
<protein>
    <submittedName>
        <fullName evidence="2">ComEC/Rec2 family competence protein</fullName>
    </submittedName>
</protein>
<gene>
    <name evidence="2" type="ORF">ACFS25_28310</name>
</gene>
<keyword evidence="3" id="KW-1185">Reference proteome</keyword>
<dbReference type="Gene3D" id="3.60.15.10">
    <property type="entry name" value="Ribonuclease Z/Hydroxyacylglutathione hydrolase-like"/>
    <property type="match status" value="1"/>
</dbReference>
<reference evidence="3" key="1">
    <citation type="journal article" date="2019" name="Int. J. Syst. Evol. Microbiol.">
        <title>The Global Catalogue of Microorganisms (GCM) 10K type strain sequencing project: providing services to taxonomists for standard genome sequencing and annotation.</title>
        <authorList>
            <consortium name="The Broad Institute Genomics Platform"/>
            <consortium name="The Broad Institute Genome Sequencing Center for Infectious Disease"/>
            <person name="Wu L."/>
            <person name="Ma J."/>
        </authorList>
    </citation>
    <scope>NUCLEOTIDE SEQUENCE [LARGE SCALE GENOMIC DNA]</scope>
    <source>
        <strain evidence="3">KCTC 52490</strain>
    </source>
</reference>